<dbReference type="Pfam" id="PF04542">
    <property type="entry name" value="Sigma70_r2"/>
    <property type="match status" value="1"/>
</dbReference>
<evidence type="ECO:0000313" key="7">
    <source>
        <dbReference type="EMBL" id="RKE57336.1"/>
    </source>
</evidence>
<dbReference type="RefSeq" id="WP_120258903.1">
    <property type="nucleotide sequence ID" value="NZ_RAPY01000001.1"/>
</dbReference>
<dbReference type="InterPro" id="IPR039425">
    <property type="entry name" value="RNA_pol_sigma-70-like"/>
</dbReference>
<evidence type="ECO:0000313" key="8">
    <source>
        <dbReference type="Proteomes" id="UP000286246"/>
    </source>
</evidence>
<reference evidence="7 8" key="1">
    <citation type="submission" date="2018-09" db="EMBL/GenBank/DDBJ databases">
        <title>Genomic Encyclopedia of Type Strains, Phase III (KMG-III): the genomes of soil and plant-associated and newly described type strains.</title>
        <authorList>
            <person name="Whitman W."/>
        </authorList>
    </citation>
    <scope>NUCLEOTIDE SEQUENCE [LARGE SCALE GENOMIC DNA]</scope>
    <source>
        <strain evidence="7 8">CECT 7938</strain>
    </source>
</reference>
<dbReference type="GO" id="GO:0006352">
    <property type="term" value="P:DNA-templated transcription initiation"/>
    <property type="evidence" value="ECO:0007669"/>
    <property type="project" value="InterPro"/>
</dbReference>
<dbReference type="Gene3D" id="1.10.10.10">
    <property type="entry name" value="Winged helix-like DNA-binding domain superfamily/Winged helix DNA-binding domain"/>
    <property type="match status" value="1"/>
</dbReference>
<dbReference type="GO" id="GO:0003677">
    <property type="term" value="F:DNA binding"/>
    <property type="evidence" value="ECO:0007669"/>
    <property type="project" value="InterPro"/>
</dbReference>
<dbReference type="Pfam" id="PF08281">
    <property type="entry name" value="Sigma70_r4_2"/>
    <property type="match status" value="1"/>
</dbReference>
<dbReference type="InterPro" id="IPR036388">
    <property type="entry name" value="WH-like_DNA-bd_sf"/>
</dbReference>
<dbReference type="PANTHER" id="PTHR43133">
    <property type="entry name" value="RNA POLYMERASE ECF-TYPE SIGMA FACTO"/>
    <property type="match status" value="1"/>
</dbReference>
<evidence type="ECO:0000259" key="5">
    <source>
        <dbReference type="Pfam" id="PF04542"/>
    </source>
</evidence>
<dbReference type="InterPro" id="IPR014284">
    <property type="entry name" value="RNA_pol_sigma-70_dom"/>
</dbReference>
<gene>
    <name evidence="7" type="ORF">DFQ12_2223</name>
</gene>
<name>A0A420BL76_SPHD1</name>
<dbReference type="SUPFAM" id="SSF88946">
    <property type="entry name" value="Sigma2 domain of RNA polymerase sigma factors"/>
    <property type="match status" value="1"/>
</dbReference>
<accession>A0A420BL76</accession>
<sequence length="164" mass="19462">MDIERDFIRLITSNQKIIHRICCMYLDNKADREDLFQEIVLQAWKSFKSFRGDAKFQTWLYRVGLNTAITYIKRDRRNNLAELQFSQESYCEIIYSEDEEILVMYQAISKLNKVEKALVALYLEDYSYNDIAETMGMTPNHVAVKISRIKTKLKELSKQLSPWN</sequence>
<feature type="domain" description="RNA polymerase sigma factor 70 region 4 type 2" evidence="6">
    <location>
        <begin position="104"/>
        <end position="153"/>
    </location>
</feature>
<dbReference type="AlphaFoldDB" id="A0A420BL76"/>
<evidence type="ECO:0000256" key="3">
    <source>
        <dbReference type="ARBA" id="ARBA00023082"/>
    </source>
</evidence>
<dbReference type="SUPFAM" id="SSF88659">
    <property type="entry name" value="Sigma3 and sigma4 domains of RNA polymerase sigma factors"/>
    <property type="match status" value="1"/>
</dbReference>
<dbReference type="PANTHER" id="PTHR43133:SF45">
    <property type="entry name" value="RNA POLYMERASE ECF-TYPE SIGMA FACTOR"/>
    <property type="match status" value="1"/>
</dbReference>
<evidence type="ECO:0000256" key="2">
    <source>
        <dbReference type="ARBA" id="ARBA00023015"/>
    </source>
</evidence>
<dbReference type="OrthoDB" id="9780326at2"/>
<dbReference type="EMBL" id="RAPY01000001">
    <property type="protein sequence ID" value="RKE57336.1"/>
    <property type="molecule type" value="Genomic_DNA"/>
</dbReference>
<dbReference type="InterPro" id="IPR013249">
    <property type="entry name" value="RNA_pol_sigma70_r4_t2"/>
</dbReference>
<evidence type="ECO:0000256" key="1">
    <source>
        <dbReference type="ARBA" id="ARBA00010641"/>
    </source>
</evidence>
<keyword evidence="8" id="KW-1185">Reference proteome</keyword>
<keyword evidence="4" id="KW-0804">Transcription</keyword>
<dbReference type="Gene3D" id="1.10.1740.10">
    <property type="match status" value="1"/>
</dbReference>
<keyword evidence="2" id="KW-0805">Transcription regulation</keyword>
<dbReference type="InterPro" id="IPR013325">
    <property type="entry name" value="RNA_pol_sigma_r2"/>
</dbReference>
<comment type="similarity">
    <text evidence="1">Belongs to the sigma-70 factor family. ECF subfamily.</text>
</comment>
<protein>
    <submittedName>
        <fullName evidence="7">RNA polymerase sigma-70 factor (ECF subfamily)</fullName>
    </submittedName>
</protein>
<dbReference type="InterPro" id="IPR007627">
    <property type="entry name" value="RNA_pol_sigma70_r2"/>
</dbReference>
<comment type="caution">
    <text evidence="7">The sequence shown here is derived from an EMBL/GenBank/DDBJ whole genome shotgun (WGS) entry which is preliminary data.</text>
</comment>
<proteinExistence type="inferred from homology"/>
<evidence type="ECO:0000259" key="6">
    <source>
        <dbReference type="Pfam" id="PF08281"/>
    </source>
</evidence>
<feature type="domain" description="RNA polymerase sigma-70 region 2" evidence="5">
    <location>
        <begin position="10"/>
        <end position="77"/>
    </location>
</feature>
<dbReference type="Proteomes" id="UP000286246">
    <property type="component" value="Unassembled WGS sequence"/>
</dbReference>
<dbReference type="InterPro" id="IPR013324">
    <property type="entry name" value="RNA_pol_sigma_r3/r4-like"/>
</dbReference>
<evidence type="ECO:0000256" key="4">
    <source>
        <dbReference type="ARBA" id="ARBA00023163"/>
    </source>
</evidence>
<organism evidence="7 8">
    <name type="scientific">Sphingobacterium detergens</name>
    <dbReference type="NCBI Taxonomy" id="1145106"/>
    <lineage>
        <taxon>Bacteria</taxon>
        <taxon>Pseudomonadati</taxon>
        <taxon>Bacteroidota</taxon>
        <taxon>Sphingobacteriia</taxon>
        <taxon>Sphingobacteriales</taxon>
        <taxon>Sphingobacteriaceae</taxon>
        <taxon>Sphingobacterium</taxon>
    </lineage>
</organism>
<dbReference type="NCBIfam" id="TIGR02937">
    <property type="entry name" value="sigma70-ECF"/>
    <property type="match status" value="1"/>
</dbReference>
<keyword evidence="3" id="KW-0731">Sigma factor</keyword>
<dbReference type="GO" id="GO:0016987">
    <property type="term" value="F:sigma factor activity"/>
    <property type="evidence" value="ECO:0007669"/>
    <property type="project" value="UniProtKB-KW"/>
</dbReference>